<proteinExistence type="predicted"/>
<dbReference type="CDD" id="cd08771">
    <property type="entry name" value="DLP_1"/>
    <property type="match status" value="1"/>
</dbReference>
<dbReference type="EMBL" id="JAFCMP010000515">
    <property type="protein sequence ID" value="KAG5178451.1"/>
    <property type="molecule type" value="Genomic_DNA"/>
</dbReference>
<dbReference type="PANTHER" id="PTHR11566">
    <property type="entry name" value="DYNAMIN"/>
    <property type="match status" value="1"/>
</dbReference>
<evidence type="ECO:0000259" key="5">
    <source>
        <dbReference type="PROSITE" id="PS51718"/>
    </source>
</evidence>
<dbReference type="PRINTS" id="PR00195">
    <property type="entry name" value="DYNAMIN"/>
</dbReference>
<dbReference type="GO" id="GO:0005874">
    <property type="term" value="C:microtubule"/>
    <property type="evidence" value="ECO:0007669"/>
    <property type="project" value="TreeGrafter"/>
</dbReference>
<accession>A0A836CBT5</accession>
<dbReference type="SMART" id="SM00053">
    <property type="entry name" value="DYNc"/>
    <property type="match status" value="1"/>
</dbReference>
<dbReference type="GO" id="GO:0006897">
    <property type="term" value="P:endocytosis"/>
    <property type="evidence" value="ECO:0007669"/>
    <property type="project" value="TreeGrafter"/>
</dbReference>
<dbReference type="InterPro" id="IPR003130">
    <property type="entry name" value="GED"/>
</dbReference>
<feature type="region of interest" description="Disordered" evidence="3">
    <location>
        <begin position="696"/>
        <end position="715"/>
    </location>
</feature>
<dbReference type="InterPro" id="IPR001401">
    <property type="entry name" value="Dynamin_GTPase"/>
</dbReference>
<comment type="caution">
    <text evidence="6">The sequence shown here is derived from an EMBL/GenBank/DDBJ whole genome shotgun (WGS) entry which is preliminary data.</text>
</comment>
<dbReference type="Gene3D" id="3.40.50.300">
    <property type="entry name" value="P-loop containing nucleotide triphosphate hydrolases"/>
    <property type="match status" value="1"/>
</dbReference>
<feature type="domain" description="GED" evidence="4">
    <location>
        <begin position="602"/>
        <end position="695"/>
    </location>
</feature>
<dbReference type="PROSITE" id="PS51718">
    <property type="entry name" value="G_DYNAMIN_2"/>
    <property type="match status" value="1"/>
</dbReference>
<keyword evidence="2" id="KW-0342">GTP-binding</keyword>
<dbReference type="OrthoDB" id="5061070at2759"/>
<dbReference type="AlphaFoldDB" id="A0A836CBT5"/>
<dbReference type="PANTHER" id="PTHR11566:SF21">
    <property type="entry name" value="DYNAMIN RELATED PROTEIN 1, ISOFORM A"/>
    <property type="match status" value="1"/>
</dbReference>
<dbReference type="GO" id="GO:0048312">
    <property type="term" value="P:intracellular distribution of mitochondria"/>
    <property type="evidence" value="ECO:0007669"/>
    <property type="project" value="TreeGrafter"/>
</dbReference>
<dbReference type="GO" id="GO:0008017">
    <property type="term" value="F:microtubule binding"/>
    <property type="evidence" value="ECO:0007669"/>
    <property type="project" value="TreeGrafter"/>
</dbReference>
<keyword evidence="1" id="KW-0547">Nucleotide-binding</keyword>
<dbReference type="GO" id="GO:0000266">
    <property type="term" value="P:mitochondrial fission"/>
    <property type="evidence" value="ECO:0007669"/>
    <property type="project" value="TreeGrafter"/>
</dbReference>
<dbReference type="Pfam" id="PF00350">
    <property type="entry name" value="Dynamin_N"/>
    <property type="match status" value="1"/>
</dbReference>
<keyword evidence="7" id="KW-1185">Reference proteome</keyword>
<dbReference type="GO" id="GO:0005739">
    <property type="term" value="C:mitochondrion"/>
    <property type="evidence" value="ECO:0007669"/>
    <property type="project" value="TreeGrafter"/>
</dbReference>
<evidence type="ECO:0000259" key="4">
    <source>
        <dbReference type="PROSITE" id="PS51388"/>
    </source>
</evidence>
<name>A0A836CBT5_9STRA</name>
<dbReference type="Gene3D" id="1.20.120.1240">
    <property type="entry name" value="Dynamin, middle domain"/>
    <property type="match status" value="1"/>
</dbReference>
<dbReference type="GO" id="GO:0005525">
    <property type="term" value="F:GTP binding"/>
    <property type="evidence" value="ECO:0007669"/>
    <property type="project" value="InterPro"/>
</dbReference>
<dbReference type="GO" id="GO:0016559">
    <property type="term" value="P:peroxisome fission"/>
    <property type="evidence" value="ECO:0007669"/>
    <property type="project" value="TreeGrafter"/>
</dbReference>
<dbReference type="Proteomes" id="UP000664859">
    <property type="component" value="Unassembled WGS sequence"/>
</dbReference>
<dbReference type="InterPro" id="IPR022812">
    <property type="entry name" value="Dynamin"/>
</dbReference>
<dbReference type="SUPFAM" id="SSF52540">
    <property type="entry name" value="P-loop containing nucleoside triphosphate hydrolases"/>
    <property type="match status" value="1"/>
</dbReference>
<dbReference type="Pfam" id="PF01031">
    <property type="entry name" value="Dynamin_M"/>
    <property type="match status" value="1"/>
</dbReference>
<evidence type="ECO:0000256" key="3">
    <source>
        <dbReference type="SAM" id="MobiDB-lite"/>
    </source>
</evidence>
<evidence type="ECO:0000313" key="7">
    <source>
        <dbReference type="Proteomes" id="UP000664859"/>
    </source>
</evidence>
<dbReference type="InterPro" id="IPR045063">
    <property type="entry name" value="Dynamin_N"/>
</dbReference>
<dbReference type="GO" id="GO:0016020">
    <property type="term" value="C:membrane"/>
    <property type="evidence" value="ECO:0007669"/>
    <property type="project" value="TreeGrafter"/>
</dbReference>
<evidence type="ECO:0000313" key="6">
    <source>
        <dbReference type="EMBL" id="KAG5178451.1"/>
    </source>
</evidence>
<dbReference type="InterPro" id="IPR027417">
    <property type="entry name" value="P-loop_NTPase"/>
</dbReference>
<organism evidence="6 7">
    <name type="scientific">Tribonema minus</name>
    <dbReference type="NCBI Taxonomy" id="303371"/>
    <lineage>
        <taxon>Eukaryota</taxon>
        <taxon>Sar</taxon>
        <taxon>Stramenopiles</taxon>
        <taxon>Ochrophyta</taxon>
        <taxon>PX clade</taxon>
        <taxon>Xanthophyceae</taxon>
        <taxon>Tribonematales</taxon>
        <taxon>Tribonemataceae</taxon>
        <taxon>Tribonema</taxon>
    </lineage>
</organism>
<evidence type="ECO:0000256" key="2">
    <source>
        <dbReference type="ARBA" id="ARBA00023134"/>
    </source>
</evidence>
<dbReference type="InterPro" id="IPR030381">
    <property type="entry name" value="G_DYNAMIN_dom"/>
</dbReference>
<dbReference type="InterPro" id="IPR020850">
    <property type="entry name" value="GED_dom"/>
</dbReference>
<dbReference type="PROSITE" id="PS51388">
    <property type="entry name" value="GED"/>
    <property type="match status" value="1"/>
</dbReference>
<feature type="domain" description="Dynamin-type G" evidence="5">
    <location>
        <begin position="49"/>
        <end position="331"/>
    </location>
</feature>
<reference evidence="6" key="1">
    <citation type="submission" date="2021-02" db="EMBL/GenBank/DDBJ databases">
        <title>First Annotated Genome of the Yellow-green Alga Tribonema minus.</title>
        <authorList>
            <person name="Mahan K.M."/>
        </authorList>
    </citation>
    <scope>NUCLEOTIDE SEQUENCE</scope>
    <source>
        <strain evidence="6">UTEX B ZZ1240</strain>
    </source>
</reference>
<evidence type="ECO:0000256" key="1">
    <source>
        <dbReference type="ARBA" id="ARBA00022741"/>
    </source>
</evidence>
<dbReference type="GO" id="GO:0003924">
    <property type="term" value="F:GTPase activity"/>
    <property type="evidence" value="ECO:0007669"/>
    <property type="project" value="InterPro"/>
</dbReference>
<gene>
    <name evidence="6" type="ORF">JKP88DRAFT_329854</name>
</gene>
<sequence length="942" mass="100780">MAATEQNGEPLDGEAAGTQINKLDEAIERDVRPFLDLIDTLRSHGVQEETPLPQIAVMGDQSSGKSSVLEALSGISFPRGSGLVTRCPVQLVMKRARAGEAWRASARVAWSNSARAQPPAAGAVASPEALADVIAQLMAAACDATANGFSTDSLVVEVRAPECPDLTLVDLPGIVRTAVAGQSDAVIPEVSALIDAYLRQERTIILAIVPANQDVATVDILERAARVDPSGERTIGVLTKPDLIGPGNEDEVIAVLSNRRKPLRLGYVAVRCRTQRELAAGVTLRAAHAVERAFFAGHPAFAALDPALLGIESLTRRCVGVLTTRIRAALPFMKWELQEARAAAEAELRPLERGAAPRAAPERLRALMQVTGDFARALRCSVRGEYRDAPLSEAPELRVRARVDAAFRALQGGVAAMDPGFELPEFTKTLQDEIRAHRGRELCGMVNSQFFYIFMLQQVERFRPAVEACRSEIYASVLGVGRGLAQAIAPQYPLLVETMQSLVEQTVEEATEALLPELDMVFDKERNPFTENQDLVEAINRVRFERFDRVMQQVLLEAGDAPPPAEKGAPKGSELNSLHDWVSFNLGQWYRYSHGANPTSKVEDMSAILQAYWRVTSKRVCDNACMLLEASFLAAVPDALEAALLSHAQTLDARALAAALQEDAAIVERRALLESRRDRVAAALDRIAAVAPDVVATSRRQEGEDGAGGARDLSPVGGGAATPVAAARAAAAASFGADPVAPKSEPEQRAAAANDGSVAHFVYKGDGDNGGLVYWLGTAKHTRRFQNPHDRGLLSITSSGMAVGTESTLVSRRRVPCATASARDSWVCLDVGARRGVAPTHLSLCNGAAEAGSDLVNWAAEGYDDAIRMWVVLRRAAGPAALPSPHGVATWRLDEAAAGGAAGRGYRFLRLRSTGPNGRTGLGLPVCALEVYGRLFSQADVY</sequence>
<dbReference type="InterPro" id="IPR000375">
    <property type="entry name" value="Dynamin_stalk"/>
</dbReference>
<dbReference type="Pfam" id="PF02212">
    <property type="entry name" value="GED"/>
    <property type="match status" value="1"/>
</dbReference>
<protein>
    <submittedName>
        <fullName evidence="6">Mgm1-like protein</fullName>
    </submittedName>
</protein>